<dbReference type="AlphaFoldDB" id="A0A7J7DE59"/>
<dbReference type="OrthoDB" id="1933617at2759"/>
<dbReference type="InterPro" id="IPR040389">
    <property type="entry name" value="SMR"/>
</dbReference>
<dbReference type="PANTHER" id="PTHR33142:SF65">
    <property type="entry name" value="CYCLIN-DEPENDENT PROTEIN KINASE INHIBITOR SMR2-LIKE"/>
    <property type="match status" value="1"/>
</dbReference>
<dbReference type="GO" id="GO:0005634">
    <property type="term" value="C:nucleus"/>
    <property type="evidence" value="ECO:0007669"/>
    <property type="project" value="TreeGrafter"/>
</dbReference>
<keyword evidence="1" id="KW-0649">Protein kinase inhibitor</keyword>
<dbReference type="Proteomes" id="UP000593562">
    <property type="component" value="Unassembled WGS sequence"/>
</dbReference>
<dbReference type="GO" id="GO:0032875">
    <property type="term" value="P:regulation of DNA endoreduplication"/>
    <property type="evidence" value="ECO:0007669"/>
    <property type="project" value="InterPro"/>
</dbReference>
<evidence type="ECO:0000313" key="4">
    <source>
        <dbReference type="EMBL" id="KAF5744612.1"/>
    </source>
</evidence>
<evidence type="ECO:0000256" key="2">
    <source>
        <dbReference type="ARBA" id="ARBA00023306"/>
    </source>
</evidence>
<keyword evidence="5" id="KW-1185">Reference proteome</keyword>
<evidence type="ECO:0000313" key="5">
    <source>
        <dbReference type="Proteomes" id="UP000593562"/>
    </source>
</evidence>
<protein>
    <recommendedName>
        <fullName evidence="6">Cyclin-dependent protein kinase inhibitor SMR3</fullName>
    </recommendedName>
</protein>
<comment type="caution">
    <text evidence="4">The sequence shown here is derived from an EMBL/GenBank/DDBJ whole genome shotgun (WGS) entry which is preliminary data.</text>
</comment>
<dbReference type="PANTHER" id="PTHR33142">
    <property type="entry name" value="CYCLIN-DEPENDENT PROTEIN KINASE INHIBITOR SMR13"/>
    <property type="match status" value="1"/>
</dbReference>
<gene>
    <name evidence="4" type="ORF">HS088_TW07G00187</name>
</gene>
<evidence type="ECO:0008006" key="6">
    <source>
        <dbReference type="Google" id="ProtNLM"/>
    </source>
</evidence>
<evidence type="ECO:0000256" key="1">
    <source>
        <dbReference type="ARBA" id="ARBA00023013"/>
    </source>
</evidence>
<organism evidence="4 5">
    <name type="scientific">Tripterygium wilfordii</name>
    <name type="common">Thunder God vine</name>
    <dbReference type="NCBI Taxonomy" id="458696"/>
    <lineage>
        <taxon>Eukaryota</taxon>
        <taxon>Viridiplantae</taxon>
        <taxon>Streptophyta</taxon>
        <taxon>Embryophyta</taxon>
        <taxon>Tracheophyta</taxon>
        <taxon>Spermatophyta</taxon>
        <taxon>Magnoliopsida</taxon>
        <taxon>eudicotyledons</taxon>
        <taxon>Gunneridae</taxon>
        <taxon>Pentapetalae</taxon>
        <taxon>rosids</taxon>
        <taxon>fabids</taxon>
        <taxon>Celastrales</taxon>
        <taxon>Celastraceae</taxon>
        <taxon>Tripterygium</taxon>
    </lineage>
</organism>
<name>A0A7J7DE59_TRIWF</name>
<dbReference type="FunCoup" id="A0A7J7DE59">
    <property type="interactions" value="23"/>
</dbReference>
<dbReference type="GO" id="GO:0004860">
    <property type="term" value="F:protein kinase inhibitor activity"/>
    <property type="evidence" value="ECO:0007669"/>
    <property type="project" value="UniProtKB-KW"/>
</dbReference>
<feature type="compositionally biased region" description="Acidic residues" evidence="3">
    <location>
        <begin position="55"/>
        <end position="70"/>
    </location>
</feature>
<proteinExistence type="predicted"/>
<dbReference type="InParanoid" id="A0A7J7DE59"/>
<keyword evidence="2" id="KW-0131">Cell cycle</keyword>
<dbReference type="EMBL" id="JAAARO010000007">
    <property type="protein sequence ID" value="KAF5744612.1"/>
    <property type="molecule type" value="Genomic_DNA"/>
</dbReference>
<sequence length="176" mass="20305">MGVSGPDQLFLSEKDLTTMDLNLLVRPMLEFHQNESQIAPLDEDCDDLLIQNQEEKEDDEVQVQEQEEDKEGGKKKYKFMVSSLNLKLQSPREFRYDDDDQYDGLRTPTSYSDHKIPVVLQCPPAPRKPRSLPSKRKASCQRVLVLDLSKEIESLFPPNIVGNKIKKLRQESQDTK</sequence>
<accession>A0A7J7DE59</accession>
<feature type="region of interest" description="Disordered" evidence="3">
    <location>
        <begin position="54"/>
        <end position="74"/>
    </location>
</feature>
<evidence type="ECO:0000256" key="3">
    <source>
        <dbReference type="SAM" id="MobiDB-lite"/>
    </source>
</evidence>
<reference evidence="4 5" key="1">
    <citation type="journal article" date="2020" name="Nat. Commun.">
        <title>Genome of Tripterygium wilfordii and identification of cytochrome P450 involved in triptolide biosynthesis.</title>
        <authorList>
            <person name="Tu L."/>
            <person name="Su P."/>
            <person name="Zhang Z."/>
            <person name="Gao L."/>
            <person name="Wang J."/>
            <person name="Hu T."/>
            <person name="Zhou J."/>
            <person name="Zhang Y."/>
            <person name="Zhao Y."/>
            <person name="Liu Y."/>
            <person name="Song Y."/>
            <person name="Tong Y."/>
            <person name="Lu Y."/>
            <person name="Yang J."/>
            <person name="Xu C."/>
            <person name="Jia M."/>
            <person name="Peters R.J."/>
            <person name="Huang L."/>
            <person name="Gao W."/>
        </authorList>
    </citation>
    <scope>NUCLEOTIDE SEQUENCE [LARGE SCALE GENOMIC DNA]</scope>
    <source>
        <strain evidence="5">cv. XIE 37</strain>
        <tissue evidence="4">Leaf</tissue>
    </source>
</reference>